<sequence length="687" mass="79392">MLQESKDKETVELPTGGPPLCLKRVKRARKTSSKISQCYLKKRANHLKKLKQSLAGNSDNDVVHQVGAELKGMSSRIRNKIYERAGIKRRVIVGKKYGIALQHRLGISYGQMRMQRRFMRKLGVIFESEKSQRKLLPTLIPIDLFTISDQLFHFKDDMNQPFTKTTPMLHVNNLTKLTHTLLDGYKRHGYLTWHDQIPESEIWVKIGGDHGKDSFKLNLQVLNVEHPNSKLMTVMIGMVPQVKDTYKNLEIFFQVFQEQINILNKSTWEDKKIKVFFFGDYSFLASIFGLSGATGKYPCLWCHKSTDEIQKQIHIQPLTSPRTLHSLKSNYENYRILGKNQKKNAAIHMNVINKNLVDIELKNVSPPSLHILLGIVKKHHTLLENECDTIDKEIAHGLAEKGTKQIGLYGNYVEELKIIKDEITQKGGERILIDEIPGNLDQIQVLEETLDSFYDKMERLEKKFPERQGPVCSGLDKSLKKHNIALQAYHGRSLIGNHCKKYIQPSVHKDITRQLVRRTTESTNDVSIQIKAAVIKQKFDHLNELYSKVHSLISHSRPITTETHRIIETSIQKYCRFYRTAFKKRVYPKMHFLEDHCLQWIKLYGFGLGLFSEQGGEQLHKTISELERQTQSIKRTSDRLLSILKKHLTQVCPDIFIEEPQPHECAHPERKHIKALVGLGDRLKMVI</sequence>
<comment type="caution">
    <text evidence="1">The sequence shown here is derived from an EMBL/GenBank/DDBJ whole genome shotgun (WGS) entry which is preliminary data.</text>
</comment>
<protein>
    <submittedName>
        <fullName evidence="1">Amine oxidase</fullName>
    </submittedName>
</protein>
<dbReference type="Pfam" id="PF06918">
    <property type="entry name" value="DUF1280"/>
    <property type="match status" value="1"/>
</dbReference>
<evidence type="ECO:0000313" key="1">
    <source>
        <dbReference type="EMBL" id="GFO14647.1"/>
    </source>
</evidence>
<gene>
    <name evidence="1" type="ORF">PoB_004115200</name>
</gene>
<dbReference type="EMBL" id="BLXT01004580">
    <property type="protein sequence ID" value="GFO14647.1"/>
    <property type="molecule type" value="Genomic_DNA"/>
</dbReference>
<keyword evidence="2" id="KW-1185">Reference proteome</keyword>
<accession>A0AAV4B558</accession>
<name>A0AAV4B558_9GAST</name>
<evidence type="ECO:0000313" key="2">
    <source>
        <dbReference type="Proteomes" id="UP000735302"/>
    </source>
</evidence>
<reference evidence="1 2" key="1">
    <citation type="journal article" date="2021" name="Elife">
        <title>Chloroplast acquisition without the gene transfer in kleptoplastic sea slugs, Plakobranchus ocellatus.</title>
        <authorList>
            <person name="Maeda T."/>
            <person name="Takahashi S."/>
            <person name="Yoshida T."/>
            <person name="Shimamura S."/>
            <person name="Takaki Y."/>
            <person name="Nagai Y."/>
            <person name="Toyoda A."/>
            <person name="Suzuki Y."/>
            <person name="Arimoto A."/>
            <person name="Ishii H."/>
            <person name="Satoh N."/>
            <person name="Nishiyama T."/>
            <person name="Hasebe M."/>
            <person name="Maruyama T."/>
            <person name="Minagawa J."/>
            <person name="Obokata J."/>
            <person name="Shigenobu S."/>
        </authorList>
    </citation>
    <scope>NUCLEOTIDE SEQUENCE [LARGE SCALE GENOMIC DNA]</scope>
</reference>
<dbReference type="InterPro" id="IPR009689">
    <property type="entry name" value="DUF1280"/>
</dbReference>
<proteinExistence type="predicted"/>
<dbReference type="PANTHER" id="PTHR31424">
    <property type="entry name" value="PROTEIN CBG23806"/>
    <property type="match status" value="1"/>
</dbReference>
<organism evidence="1 2">
    <name type="scientific">Plakobranchus ocellatus</name>
    <dbReference type="NCBI Taxonomy" id="259542"/>
    <lineage>
        <taxon>Eukaryota</taxon>
        <taxon>Metazoa</taxon>
        <taxon>Spiralia</taxon>
        <taxon>Lophotrochozoa</taxon>
        <taxon>Mollusca</taxon>
        <taxon>Gastropoda</taxon>
        <taxon>Heterobranchia</taxon>
        <taxon>Euthyneura</taxon>
        <taxon>Panpulmonata</taxon>
        <taxon>Sacoglossa</taxon>
        <taxon>Placobranchoidea</taxon>
        <taxon>Plakobranchidae</taxon>
        <taxon>Plakobranchus</taxon>
    </lineage>
</organism>
<dbReference type="Proteomes" id="UP000735302">
    <property type="component" value="Unassembled WGS sequence"/>
</dbReference>
<dbReference type="AlphaFoldDB" id="A0AAV4B558"/>